<name>A0A0J6CHQ0_9BACT</name>
<dbReference type="EMBL" id="LFJV01000089">
    <property type="protein sequence ID" value="KMM31649.1"/>
    <property type="molecule type" value="Genomic_DNA"/>
</dbReference>
<evidence type="ECO:0000259" key="1">
    <source>
        <dbReference type="PROSITE" id="PS50994"/>
    </source>
</evidence>
<sequence>MVPMCRLLGVSKQAYYNHVDKLMFKLARESFVIEFIKEVRQKAPGIGGNKLWLMYRRRFGEEHSVGYNRFYDIIERYGLKVRKRRRRIATTDSNHDLPLYPNLVKELIPNRPCQVIVSDITYIPLWVNPVTGEYTFCYLSLVTDYYTKEIVGYSVGETLETIYPQEALEMAIRHYAGKDLSGLIHHSDRGVQYASYAYTGRLKDCQIRISMTESGNPKDNAVAERVNNTIKNELLKGMVFYRIREVKAAVKVAVEFYNHERPHWSLDGMTPSEAAEGEGELKKRWISYRERAIKRLKEMGMTG</sequence>
<dbReference type="PATRIC" id="fig|328812.4.peg.5537"/>
<dbReference type="AlphaFoldDB" id="A0A0J6CHQ0"/>
<dbReference type="PANTHER" id="PTHR46889:SF5">
    <property type="entry name" value="INTEGRASE PROTEIN"/>
    <property type="match status" value="1"/>
</dbReference>
<dbReference type="PANTHER" id="PTHR46889">
    <property type="entry name" value="TRANSPOSASE INSF FOR INSERTION SEQUENCE IS3B-RELATED"/>
    <property type="match status" value="1"/>
</dbReference>
<feature type="domain" description="Integrase catalytic" evidence="1">
    <location>
        <begin position="108"/>
        <end position="279"/>
    </location>
</feature>
<dbReference type="InterPro" id="IPR036397">
    <property type="entry name" value="RNaseH_sf"/>
</dbReference>
<dbReference type="InterPro" id="IPR048020">
    <property type="entry name" value="Transpos_IS3"/>
</dbReference>
<dbReference type="InterPro" id="IPR050900">
    <property type="entry name" value="Transposase_IS3/IS150/IS904"/>
</dbReference>
<dbReference type="GO" id="GO:0015074">
    <property type="term" value="P:DNA integration"/>
    <property type="evidence" value="ECO:0007669"/>
    <property type="project" value="InterPro"/>
</dbReference>
<dbReference type="InterPro" id="IPR001584">
    <property type="entry name" value="Integrase_cat-core"/>
</dbReference>
<dbReference type="NCBIfam" id="NF033516">
    <property type="entry name" value="transpos_IS3"/>
    <property type="match status" value="1"/>
</dbReference>
<organism evidence="2 3">
    <name type="scientific">Parabacteroides goldsteinii</name>
    <dbReference type="NCBI Taxonomy" id="328812"/>
    <lineage>
        <taxon>Bacteria</taxon>
        <taxon>Pseudomonadati</taxon>
        <taxon>Bacteroidota</taxon>
        <taxon>Bacteroidia</taxon>
        <taxon>Bacteroidales</taxon>
        <taxon>Tannerellaceae</taxon>
        <taxon>Parabacteroides</taxon>
    </lineage>
</organism>
<evidence type="ECO:0000313" key="2">
    <source>
        <dbReference type="EMBL" id="KMM31649.1"/>
    </source>
</evidence>
<dbReference type="Gene3D" id="3.30.420.10">
    <property type="entry name" value="Ribonuclease H-like superfamily/Ribonuclease H"/>
    <property type="match status" value="1"/>
</dbReference>
<dbReference type="PROSITE" id="PS50994">
    <property type="entry name" value="INTEGRASE"/>
    <property type="match status" value="1"/>
</dbReference>
<dbReference type="InterPro" id="IPR012337">
    <property type="entry name" value="RNaseH-like_sf"/>
</dbReference>
<protein>
    <submittedName>
        <fullName evidence="2">Integrase</fullName>
    </submittedName>
</protein>
<dbReference type="Pfam" id="PF13683">
    <property type="entry name" value="rve_3"/>
    <property type="match status" value="1"/>
</dbReference>
<dbReference type="Proteomes" id="UP000036166">
    <property type="component" value="Unassembled WGS sequence"/>
</dbReference>
<evidence type="ECO:0000313" key="3">
    <source>
        <dbReference type="Proteomes" id="UP000036166"/>
    </source>
</evidence>
<gene>
    <name evidence="2" type="ORF">ACM15_21435</name>
</gene>
<accession>A0A0J6CHQ0</accession>
<proteinExistence type="predicted"/>
<dbReference type="SUPFAM" id="SSF53098">
    <property type="entry name" value="Ribonuclease H-like"/>
    <property type="match status" value="1"/>
</dbReference>
<dbReference type="GO" id="GO:0003676">
    <property type="term" value="F:nucleic acid binding"/>
    <property type="evidence" value="ECO:0007669"/>
    <property type="project" value="InterPro"/>
</dbReference>
<comment type="caution">
    <text evidence="2">The sequence shown here is derived from an EMBL/GenBank/DDBJ whole genome shotgun (WGS) entry which is preliminary data.</text>
</comment>
<reference evidence="2 3" key="1">
    <citation type="submission" date="2015-06" db="EMBL/GenBank/DDBJ databases">
        <title>Draft Genome Sequence of Parabacteroides goldsteinii with Putative Novel Metallo-Beta-Lactamases Isolated from a Blood Culture from a Human Patient.</title>
        <authorList>
            <person name="Krogh T.J."/>
            <person name="Agergaard C.N."/>
            <person name="Moller-Jensen J."/>
            <person name="Justesen U.S."/>
        </authorList>
    </citation>
    <scope>NUCLEOTIDE SEQUENCE [LARGE SCALE GENOMIC DNA]</scope>
    <source>
        <strain evidence="2 3">910340</strain>
    </source>
</reference>